<dbReference type="EMBL" id="APAU02000087">
    <property type="protein sequence ID" value="EUB57356.1"/>
    <property type="molecule type" value="Genomic_DNA"/>
</dbReference>
<name>W6UA07_ECHGR</name>
<feature type="region of interest" description="Disordered" evidence="1">
    <location>
        <begin position="1"/>
        <end position="27"/>
    </location>
</feature>
<dbReference type="RefSeq" id="XP_024348552.1">
    <property type="nucleotide sequence ID" value="XM_024497064.1"/>
</dbReference>
<evidence type="ECO:0000313" key="3">
    <source>
        <dbReference type="Proteomes" id="UP000019149"/>
    </source>
</evidence>
<protein>
    <submittedName>
        <fullName evidence="2">Uncharacterized protein</fullName>
    </submittedName>
</protein>
<dbReference type="KEGG" id="egl:EGR_07815"/>
<organism evidence="2 3">
    <name type="scientific">Echinococcus granulosus</name>
    <name type="common">Hydatid tapeworm</name>
    <dbReference type="NCBI Taxonomy" id="6210"/>
    <lineage>
        <taxon>Eukaryota</taxon>
        <taxon>Metazoa</taxon>
        <taxon>Spiralia</taxon>
        <taxon>Lophotrochozoa</taxon>
        <taxon>Platyhelminthes</taxon>
        <taxon>Cestoda</taxon>
        <taxon>Eucestoda</taxon>
        <taxon>Cyclophyllidea</taxon>
        <taxon>Taeniidae</taxon>
        <taxon>Echinococcus</taxon>
        <taxon>Echinococcus granulosus group</taxon>
    </lineage>
</organism>
<gene>
    <name evidence="2" type="ORF">EGR_07815</name>
</gene>
<feature type="compositionally biased region" description="Basic and acidic residues" evidence="1">
    <location>
        <begin position="1"/>
        <end position="16"/>
    </location>
</feature>
<dbReference type="AlphaFoldDB" id="W6UA07"/>
<dbReference type="GeneID" id="36343530"/>
<sequence>MAKGSTRDKHSKEESSFHNSTYPSGRKSWCHAKLDLKKSEERVFTTYYRNKMAIESRELYLINDHNEDDFEEAFNCIAINFQSGATSSFLQVCTISLKSSSKMCFCYGYTRTFSNPPIILSCQNSGNTELVVISKSKSFDMKNRFRTRLIQSHVALLKSR</sequence>
<proteinExistence type="predicted"/>
<comment type="caution">
    <text evidence="2">The sequence shown here is derived from an EMBL/GenBank/DDBJ whole genome shotgun (WGS) entry which is preliminary data.</text>
</comment>
<dbReference type="CTD" id="36343530"/>
<evidence type="ECO:0000313" key="2">
    <source>
        <dbReference type="EMBL" id="EUB57356.1"/>
    </source>
</evidence>
<accession>W6UA07</accession>
<reference evidence="2 3" key="1">
    <citation type="journal article" date="2013" name="Nat. Genet.">
        <title>The genome of the hydatid tapeworm Echinococcus granulosus.</title>
        <authorList>
            <person name="Zheng H."/>
            <person name="Zhang W."/>
            <person name="Zhang L."/>
            <person name="Zhang Z."/>
            <person name="Li J."/>
            <person name="Lu G."/>
            <person name="Zhu Y."/>
            <person name="Wang Y."/>
            <person name="Huang Y."/>
            <person name="Liu J."/>
            <person name="Kang H."/>
            <person name="Chen J."/>
            <person name="Wang L."/>
            <person name="Chen A."/>
            <person name="Yu S."/>
            <person name="Gao Z."/>
            <person name="Jin L."/>
            <person name="Gu W."/>
            <person name="Wang Z."/>
            <person name="Zhao L."/>
            <person name="Shi B."/>
            <person name="Wen H."/>
            <person name="Lin R."/>
            <person name="Jones M.K."/>
            <person name="Brejova B."/>
            <person name="Vinar T."/>
            <person name="Zhao G."/>
            <person name="McManus D.P."/>
            <person name="Chen Z."/>
            <person name="Zhou Y."/>
            <person name="Wang S."/>
        </authorList>
    </citation>
    <scope>NUCLEOTIDE SEQUENCE [LARGE SCALE GENOMIC DNA]</scope>
</reference>
<evidence type="ECO:0000256" key="1">
    <source>
        <dbReference type="SAM" id="MobiDB-lite"/>
    </source>
</evidence>
<keyword evidence="3" id="KW-1185">Reference proteome</keyword>
<dbReference type="Proteomes" id="UP000019149">
    <property type="component" value="Unassembled WGS sequence"/>
</dbReference>